<gene>
    <name evidence="2" type="ORF">HB811_04870</name>
</gene>
<dbReference type="EMBL" id="JAAROV010000001">
    <property type="protein sequence ID" value="MBC1316100.1"/>
    <property type="molecule type" value="Genomic_DNA"/>
</dbReference>
<comment type="caution">
    <text evidence="2">The sequence shown here is derived from an EMBL/GenBank/DDBJ whole genome shotgun (WGS) entry which is preliminary data.</text>
</comment>
<proteinExistence type="predicted"/>
<evidence type="ECO:0000313" key="2">
    <source>
        <dbReference type="EMBL" id="MBC1316100.1"/>
    </source>
</evidence>
<keyword evidence="1" id="KW-0732">Signal</keyword>
<protein>
    <submittedName>
        <fullName evidence="2">Cell wall-binding protein</fullName>
    </submittedName>
</protein>
<name>A0A841XWQ3_9LIST</name>
<feature type="signal peptide" evidence="1">
    <location>
        <begin position="1"/>
        <end position="31"/>
    </location>
</feature>
<dbReference type="RefSeq" id="WP_185369307.1">
    <property type="nucleotide sequence ID" value="NZ_JAAROT010000001.1"/>
</dbReference>
<dbReference type="AlphaFoldDB" id="A0A841XWQ3"/>
<evidence type="ECO:0000313" key="3">
    <source>
        <dbReference type="Proteomes" id="UP000543379"/>
    </source>
</evidence>
<feature type="chain" id="PRO_5032785239" evidence="1">
    <location>
        <begin position="32"/>
        <end position="142"/>
    </location>
</feature>
<reference evidence="2 3" key="1">
    <citation type="submission" date="2020-03" db="EMBL/GenBank/DDBJ databases">
        <title>Soil Listeria distribution.</title>
        <authorList>
            <person name="Liao J."/>
            <person name="Wiedmann M."/>
        </authorList>
    </citation>
    <scope>NUCLEOTIDE SEQUENCE [LARGE SCALE GENOMIC DNA]</scope>
    <source>
        <strain evidence="2 3">FSL L7-1816</strain>
    </source>
</reference>
<sequence>MKNKKGKLLMLILIVATLVFSGFALPTKADAALTGWKNVKTGGQVRIYTDYTTYTSKATSVDTYIQSNGKTGTLYYSGIINSGEQSGANSITGSFSSQSPVKQLKFLKGGPWKGTFFVTYFLYSDAKHTKYIGSVSATLNGK</sequence>
<organism evidence="2 3">
    <name type="scientific">Listeria booriae</name>
    <dbReference type="NCBI Taxonomy" id="1552123"/>
    <lineage>
        <taxon>Bacteria</taxon>
        <taxon>Bacillati</taxon>
        <taxon>Bacillota</taxon>
        <taxon>Bacilli</taxon>
        <taxon>Bacillales</taxon>
        <taxon>Listeriaceae</taxon>
        <taxon>Listeria</taxon>
    </lineage>
</organism>
<accession>A0A841XWQ3</accession>
<evidence type="ECO:0000256" key="1">
    <source>
        <dbReference type="SAM" id="SignalP"/>
    </source>
</evidence>
<dbReference type="Proteomes" id="UP000543379">
    <property type="component" value="Unassembled WGS sequence"/>
</dbReference>